<evidence type="ECO:0000259" key="4">
    <source>
        <dbReference type="SMART" id="SM00849"/>
    </source>
</evidence>
<dbReference type="InterPro" id="IPR050855">
    <property type="entry name" value="NDM-1-like"/>
</dbReference>
<dbReference type="OrthoDB" id="9802248at2"/>
<protein>
    <submittedName>
        <fullName evidence="5">MBL fold metallo-hydrolase</fullName>
    </submittedName>
</protein>
<reference evidence="5 6" key="1">
    <citation type="journal article" date="2015" name="Int. Biodeterior. Biodegradation">
        <title>Physiological and genetic screening methods for the isolation of methyl tert-butyl ether-degrading bacteria for bioremediation purposes.</title>
        <authorList>
            <person name="Guisado I.M."/>
            <person name="Purswani J."/>
            <person name="Gonzalez Lopez J."/>
            <person name="Pozo C."/>
        </authorList>
    </citation>
    <scope>NUCLEOTIDE SEQUENCE [LARGE SCALE GENOMIC DNA]</scope>
    <source>
        <strain evidence="5 6">SH7</strain>
    </source>
</reference>
<dbReference type="PANTHER" id="PTHR42951:SF17">
    <property type="entry name" value="METALLO-BETA-LACTAMASE DOMAIN-CONTAINING PROTEIN"/>
    <property type="match status" value="1"/>
</dbReference>
<proteinExistence type="predicted"/>
<evidence type="ECO:0000256" key="3">
    <source>
        <dbReference type="ARBA" id="ARBA00048505"/>
    </source>
</evidence>
<dbReference type="InterPro" id="IPR001279">
    <property type="entry name" value="Metallo-B-lactamas"/>
</dbReference>
<dbReference type="SUPFAM" id="SSF56281">
    <property type="entry name" value="Metallo-hydrolase/oxidoreductase"/>
    <property type="match status" value="1"/>
</dbReference>
<sequence length="267" mass="29242">MRLDGILSEGYTDTWDVAPGVIGLRTMFVNCAFIGQPNSDWIIVDTGLSSYTNRIIEFAKEKYEKPPVAIILTHGHFDHIGGVKKLIEEWNVPVYAHPLELPYLTGKADYPPADPAVGGGLMSMVSSLFSHHGIDLGSAIHPLPEDRTVPGAKGWKWIHTPGHSPGHISLFRPEDKVLIAGDTFLTVKQESVFAVATQHQVVHGPPSYFTTDWEDAEKSVRTLALLDPHIVLSGHGVPMEGEKLSAQLAHLCKNFKEMALPGQGKFV</sequence>
<evidence type="ECO:0000256" key="1">
    <source>
        <dbReference type="ARBA" id="ARBA00034221"/>
    </source>
</evidence>
<accession>A0A0W1AW85</accession>
<comment type="caution">
    <text evidence="5">The sequence shown here is derived from an EMBL/GenBank/DDBJ whole genome shotgun (WGS) entry which is preliminary data.</text>
</comment>
<dbReference type="GO" id="GO:0016787">
    <property type="term" value="F:hydrolase activity"/>
    <property type="evidence" value="ECO:0007669"/>
    <property type="project" value="UniProtKB-KW"/>
</dbReference>
<dbReference type="InterPro" id="IPR036866">
    <property type="entry name" value="RibonucZ/Hydroxyglut_hydro"/>
</dbReference>
<evidence type="ECO:0000313" key="5">
    <source>
        <dbReference type="EMBL" id="KTD85560.1"/>
    </source>
</evidence>
<comment type="function">
    <text evidence="2">Counteracts the endogenous Pycsar antiviral defense system. Phosphodiesterase that enables metal-dependent hydrolysis of host cyclic nucleotide Pycsar defense signals such as cCMP and cUMP.</text>
</comment>
<dbReference type="CDD" id="cd07721">
    <property type="entry name" value="yflN-like_MBL-fold"/>
    <property type="match status" value="1"/>
</dbReference>
<name>A0A0W1AW85_9BACL</name>
<dbReference type="Gene3D" id="3.60.15.10">
    <property type="entry name" value="Ribonuclease Z/Hydroxyacylglutathione hydrolase-like"/>
    <property type="match status" value="1"/>
</dbReference>
<feature type="domain" description="Metallo-beta-lactamase" evidence="4">
    <location>
        <begin position="28"/>
        <end position="235"/>
    </location>
</feature>
<dbReference type="RefSeq" id="WP_060624405.1">
    <property type="nucleotide sequence ID" value="NZ_LCZJ02000026.1"/>
</dbReference>
<dbReference type="EMBL" id="LCZJ02000026">
    <property type="protein sequence ID" value="KTD85560.1"/>
    <property type="molecule type" value="Genomic_DNA"/>
</dbReference>
<comment type="catalytic activity">
    <reaction evidence="3">
        <text>3',5'-cyclic UMP + H2O = UMP + H(+)</text>
        <dbReference type="Rhea" id="RHEA:70575"/>
        <dbReference type="ChEBI" id="CHEBI:15377"/>
        <dbReference type="ChEBI" id="CHEBI:15378"/>
        <dbReference type="ChEBI" id="CHEBI:57865"/>
        <dbReference type="ChEBI" id="CHEBI:184387"/>
    </reaction>
    <physiologicalReaction direction="left-to-right" evidence="3">
        <dbReference type="Rhea" id="RHEA:70576"/>
    </physiologicalReaction>
</comment>
<organism evidence="5 6">
    <name type="scientific">Paenibacillus etheri</name>
    <dbReference type="NCBI Taxonomy" id="1306852"/>
    <lineage>
        <taxon>Bacteria</taxon>
        <taxon>Bacillati</taxon>
        <taxon>Bacillota</taxon>
        <taxon>Bacilli</taxon>
        <taxon>Bacillales</taxon>
        <taxon>Paenibacillaceae</taxon>
        <taxon>Paenibacillus</taxon>
    </lineage>
</organism>
<dbReference type="PANTHER" id="PTHR42951">
    <property type="entry name" value="METALLO-BETA-LACTAMASE DOMAIN-CONTAINING"/>
    <property type="match status" value="1"/>
</dbReference>
<dbReference type="SMART" id="SM00849">
    <property type="entry name" value="Lactamase_B"/>
    <property type="match status" value="1"/>
</dbReference>
<evidence type="ECO:0000256" key="2">
    <source>
        <dbReference type="ARBA" id="ARBA00034301"/>
    </source>
</evidence>
<dbReference type="AlphaFoldDB" id="A0A0W1AW85"/>
<keyword evidence="6" id="KW-1185">Reference proteome</keyword>
<dbReference type="Pfam" id="PF00753">
    <property type="entry name" value="Lactamase_B"/>
    <property type="match status" value="1"/>
</dbReference>
<gene>
    <name evidence="5" type="ORF">UQ64_18845</name>
</gene>
<evidence type="ECO:0000313" key="6">
    <source>
        <dbReference type="Proteomes" id="UP000054709"/>
    </source>
</evidence>
<dbReference type="Proteomes" id="UP000054709">
    <property type="component" value="Unassembled WGS sequence"/>
</dbReference>
<comment type="catalytic activity">
    <reaction evidence="1">
        <text>3',5'-cyclic CMP + H2O = CMP + H(+)</text>
        <dbReference type="Rhea" id="RHEA:72675"/>
        <dbReference type="ChEBI" id="CHEBI:15377"/>
        <dbReference type="ChEBI" id="CHEBI:15378"/>
        <dbReference type="ChEBI" id="CHEBI:58003"/>
        <dbReference type="ChEBI" id="CHEBI:60377"/>
    </reaction>
    <physiologicalReaction direction="left-to-right" evidence="1">
        <dbReference type="Rhea" id="RHEA:72676"/>
    </physiologicalReaction>
</comment>